<feature type="signal peptide" evidence="1">
    <location>
        <begin position="1"/>
        <end position="16"/>
    </location>
</feature>
<dbReference type="Proteomes" id="UP000271162">
    <property type="component" value="Unassembled WGS sequence"/>
</dbReference>
<evidence type="ECO:0000259" key="2">
    <source>
        <dbReference type="Pfam" id="PF01607"/>
    </source>
</evidence>
<accession>A0A0N4XG76</accession>
<protein>
    <submittedName>
        <fullName evidence="5">Chitin-binding type-2 domain-containing protein</fullName>
    </submittedName>
</protein>
<proteinExistence type="predicted"/>
<dbReference type="GO" id="GO:0008061">
    <property type="term" value="F:chitin binding"/>
    <property type="evidence" value="ECO:0007669"/>
    <property type="project" value="InterPro"/>
</dbReference>
<reference evidence="5" key="1">
    <citation type="submission" date="2017-02" db="UniProtKB">
        <authorList>
            <consortium name="WormBaseParasite"/>
        </authorList>
    </citation>
    <scope>IDENTIFICATION</scope>
</reference>
<feature type="domain" description="Chitin-binding type-2" evidence="2">
    <location>
        <begin position="53"/>
        <end position="91"/>
    </location>
</feature>
<dbReference type="EMBL" id="UYSL01001267">
    <property type="protein sequence ID" value="VDL65032.1"/>
    <property type="molecule type" value="Genomic_DNA"/>
</dbReference>
<name>A0A0N4XG76_NIPBR</name>
<evidence type="ECO:0000313" key="4">
    <source>
        <dbReference type="Proteomes" id="UP000271162"/>
    </source>
</evidence>
<dbReference type="GO" id="GO:0005576">
    <property type="term" value="C:extracellular region"/>
    <property type="evidence" value="ECO:0007669"/>
    <property type="project" value="InterPro"/>
</dbReference>
<evidence type="ECO:0000256" key="1">
    <source>
        <dbReference type="SAM" id="SignalP"/>
    </source>
</evidence>
<feature type="chain" id="PRO_5043124651" evidence="1">
    <location>
        <begin position="17"/>
        <end position="92"/>
    </location>
</feature>
<dbReference type="InterPro" id="IPR036508">
    <property type="entry name" value="Chitin-bd_dom_sf"/>
</dbReference>
<dbReference type="SUPFAM" id="SSF57625">
    <property type="entry name" value="Invertebrate chitin-binding proteins"/>
    <property type="match status" value="1"/>
</dbReference>
<evidence type="ECO:0000313" key="5">
    <source>
        <dbReference type="WBParaSite" id="NBR_0000152801-mRNA-1"/>
    </source>
</evidence>
<dbReference type="WBParaSite" id="NBR_0000152801-mRNA-1">
    <property type="protein sequence ID" value="NBR_0000152801-mRNA-1"/>
    <property type="gene ID" value="NBR_0000152801"/>
</dbReference>
<keyword evidence="1" id="KW-0732">Signal</keyword>
<reference evidence="3 4" key="2">
    <citation type="submission" date="2018-11" db="EMBL/GenBank/DDBJ databases">
        <authorList>
            <consortium name="Pathogen Informatics"/>
        </authorList>
    </citation>
    <scope>NUCLEOTIDE SEQUENCE [LARGE SCALE GENOMIC DNA]</scope>
</reference>
<dbReference type="AlphaFoldDB" id="A0A0N4XG76"/>
<evidence type="ECO:0000313" key="3">
    <source>
        <dbReference type="EMBL" id="VDL65032.1"/>
    </source>
</evidence>
<sequence>TQLQPILLTLLGGVLAQPQLDYTSRFCKEKGPRLFSKGCTSNATVSAAVFNGCEGLANGMFKKEPCSSFFLTCSGDVSRIMICPSKSVFDKK</sequence>
<dbReference type="InterPro" id="IPR002557">
    <property type="entry name" value="Chitin-bd_dom"/>
</dbReference>
<gene>
    <name evidence="3" type="ORF">NBR_LOCUS1529</name>
</gene>
<organism evidence="5">
    <name type="scientific">Nippostrongylus brasiliensis</name>
    <name type="common">Rat hookworm</name>
    <dbReference type="NCBI Taxonomy" id="27835"/>
    <lineage>
        <taxon>Eukaryota</taxon>
        <taxon>Metazoa</taxon>
        <taxon>Ecdysozoa</taxon>
        <taxon>Nematoda</taxon>
        <taxon>Chromadorea</taxon>
        <taxon>Rhabditida</taxon>
        <taxon>Rhabditina</taxon>
        <taxon>Rhabditomorpha</taxon>
        <taxon>Strongyloidea</taxon>
        <taxon>Heligmosomidae</taxon>
        <taxon>Nippostrongylus</taxon>
    </lineage>
</organism>
<dbReference type="Pfam" id="PF01607">
    <property type="entry name" value="CBM_14"/>
    <property type="match status" value="1"/>
</dbReference>
<keyword evidence="4" id="KW-1185">Reference proteome</keyword>